<protein>
    <recommendedName>
        <fullName evidence="3">Four-helix bundle copper-binding protein</fullName>
    </recommendedName>
</protein>
<dbReference type="Pfam" id="PF03860">
    <property type="entry name" value="Csp"/>
    <property type="match status" value="1"/>
</dbReference>
<reference evidence="1 2" key="1">
    <citation type="submission" date="2019-07" db="EMBL/GenBank/DDBJ databases">
        <title>Full genome sequence of Humibacter sp. WJ7-1.</title>
        <authorList>
            <person name="Im W.-T."/>
        </authorList>
    </citation>
    <scope>NUCLEOTIDE SEQUENCE [LARGE SCALE GENOMIC DNA]</scope>
    <source>
        <strain evidence="1 2">WJ7-1</strain>
    </source>
</reference>
<accession>A0A5B8M945</accession>
<gene>
    <name evidence="1" type="ORF">FPZ11_03760</name>
</gene>
<dbReference type="EMBL" id="CP042305">
    <property type="protein sequence ID" value="QDZ16671.1"/>
    <property type="molecule type" value="Genomic_DNA"/>
</dbReference>
<evidence type="ECO:0000313" key="2">
    <source>
        <dbReference type="Proteomes" id="UP000320216"/>
    </source>
</evidence>
<dbReference type="PANTHER" id="PTHR37310">
    <property type="entry name" value="CYTOPLASMIC PROTEIN-RELATED"/>
    <property type="match status" value="1"/>
</dbReference>
<proteinExistence type="predicted"/>
<evidence type="ECO:0008006" key="3">
    <source>
        <dbReference type="Google" id="ProtNLM"/>
    </source>
</evidence>
<organism evidence="1 2">
    <name type="scientific">Humibacter ginsenosidimutans</name>
    <dbReference type="NCBI Taxonomy" id="2599293"/>
    <lineage>
        <taxon>Bacteria</taxon>
        <taxon>Bacillati</taxon>
        <taxon>Actinomycetota</taxon>
        <taxon>Actinomycetes</taxon>
        <taxon>Micrococcales</taxon>
        <taxon>Microbacteriaceae</taxon>
        <taxon>Humibacter</taxon>
    </lineage>
</organism>
<sequence>MTAEMMQSMSVDAIGMPAMDAMVMQRCIEACSACEQACTMCADNGMADGMMKCAAMCMDCADVCNTMMRMMMRPTGFDMSAMQAMLRACMAMCSACSDECGNHAEMSETCRMCAMACDECMKACGAMLDMMHEAEAV</sequence>
<evidence type="ECO:0000313" key="1">
    <source>
        <dbReference type="EMBL" id="QDZ16671.1"/>
    </source>
</evidence>
<dbReference type="OrthoDB" id="5396211at2"/>
<keyword evidence="2" id="KW-1185">Reference proteome</keyword>
<dbReference type="PANTHER" id="PTHR37310:SF1">
    <property type="entry name" value="CYTOPLASMIC PROTEIN"/>
    <property type="match status" value="1"/>
</dbReference>
<dbReference type="Gene3D" id="1.20.1270.360">
    <property type="match status" value="1"/>
</dbReference>
<name>A0A5B8M945_9MICO</name>
<dbReference type="InterPro" id="IPR005560">
    <property type="entry name" value="Csp_YhjQ"/>
</dbReference>
<dbReference type="Proteomes" id="UP000320216">
    <property type="component" value="Chromosome"/>
</dbReference>
<dbReference type="AlphaFoldDB" id="A0A5B8M945"/>
<dbReference type="KEGG" id="huw:FPZ11_03760"/>